<dbReference type="InterPro" id="IPR019494">
    <property type="entry name" value="FIST_C"/>
</dbReference>
<evidence type="ECO:0000313" key="4">
    <source>
        <dbReference type="EMBL" id="SNY40810.1"/>
    </source>
</evidence>
<name>A0A285HYL9_9RHOB</name>
<dbReference type="EMBL" id="PGTD01000013">
    <property type="protein sequence ID" value="PJE30356.1"/>
    <property type="molecule type" value="Genomic_DNA"/>
</dbReference>
<gene>
    <name evidence="3" type="ORF">CVM39_06515</name>
    <name evidence="4" type="ORF">SAMN06297129_0780</name>
</gene>
<dbReference type="AlphaFoldDB" id="A0A285HYL9"/>
<dbReference type="Proteomes" id="UP000231702">
    <property type="component" value="Unassembled WGS sequence"/>
</dbReference>
<dbReference type="PANTHER" id="PTHR40252">
    <property type="entry name" value="BLR0328 PROTEIN"/>
    <property type="match status" value="1"/>
</dbReference>
<dbReference type="OrthoDB" id="9807948at2"/>
<protein>
    <submittedName>
        <fullName evidence="3">GfdT protein</fullName>
    </submittedName>
    <submittedName>
        <fullName evidence="4">Uncharacterized conserved protein, contains FIST_N domain</fullName>
    </submittedName>
</protein>
<dbReference type="Proteomes" id="UP000231655">
    <property type="component" value="Unassembled WGS sequence"/>
</dbReference>
<dbReference type="SMART" id="SM00897">
    <property type="entry name" value="FIST"/>
    <property type="match status" value="1"/>
</dbReference>
<dbReference type="InterPro" id="IPR013702">
    <property type="entry name" value="FIST_domain_N"/>
</dbReference>
<proteinExistence type="predicted"/>
<dbReference type="Pfam" id="PF08495">
    <property type="entry name" value="FIST"/>
    <property type="match status" value="1"/>
</dbReference>
<dbReference type="SMART" id="SM01204">
    <property type="entry name" value="FIST_C"/>
    <property type="match status" value="1"/>
</dbReference>
<evidence type="ECO:0000313" key="5">
    <source>
        <dbReference type="Proteomes" id="UP000231655"/>
    </source>
</evidence>
<reference evidence="4 5" key="1">
    <citation type="submission" date="2017-09" db="EMBL/GenBank/DDBJ databases">
        <authorList>
            <person name="Ehlers B."/>
            <person name="Leendertz F.H."/>
        </authorList>
    </citation>
    <scope>NUCLEOTIDE SEQUENCE [LARGE SCALE GENOMIC DNA]</scope>
    <source>
        <strain evidence="4 5">CGMCC 1.12662</strain>
    </source>
</reference>
<evidence type="ECO:0000259" key="1">
    <source>
        <dbReference type="SMART" id="SM00897"/>
    </source>
</evidence>
<dbReference type="PANTHER" id="PTHR40252:SF2">
    <property type="entry name" value="BLR0328 PROTEIN"/>
    <property type="match status" value="1"/>
</dbReference>
<reference evidence="3 6" key="2">
    <citation type="journal article" date="2018" name="Int. J. Syst. Evol. Microbiol.">
        <title>Pseudooceanicola lipolyticus sp. nov., a marine alphaproteobacterium, reclassification of Oceanicola flagellatus as Pseudooceanicola flagellatus comb. nov. and emended description of the genus Pseudooceanicola.</title>
        <authorList>
            <person name="Huang M.-M."/>
            <person name="Guo L.-L."/>
            <person name="Wu Y.-H."/>
            <person name="Lai Q.-L."/>
            <person name="Shao Z.-Z."/>
            <person name="Wang C.-S."/>
            <person name="Wu M."/>
            <person name="Xu X.-W."/>
        </authorList>
    </citation>
    <scope>NUCLEOTIDE SEQUENCE [LARGE SCALE GENOMIC DNA]</scope>
    <source>
        <strain evidence="3 6">Ar-45</strain>
    </source>
</reference>
<evidence type="ECO:0000313" key="6">
    <source>
        <dbReference type="Proteomes" id="UP000231702"/>
    </source>
</evidence>
<evidence type="ECO:0000259" key="2">
    <source>
        <dbReference type="SMART" id="SM01204"/>
    </source>
</evidence>
<evidence type="ECO:0000313" key="3">
    <source>
        <dbReference type="EMBL" id="PJE30356.1"/>
    </source>
</evidence>
<dbReference type="EMBL" id="OBEA01000001">
    <property type="protein sequence ID" value="SNY40810.1"/>
    <property type="molecule type" value="Genomic_DNA"/>
</dbReference>
<feature type="domain" description="FIST" evidence="1">
    <location>
        <begin position="51"/>
        <end position="249"/>
    </location>
</feature>
<keyword evidence="6" id="KW-1185">Reference proteome</keyword>
<organism evidence="4 5">
    <name type="scientific">Pseudooceanicola antarcticus</name>
    <dbReference type="NCBI Taxonomy" id="1247613"/>
    <lineage>
        <taxon>Bacteria</taxon>
        <taxon>Pseudomonadati</taxon>
        <taxon>Pseudomonadota</taxon>
        <taxon>Alphaproteobacteria</taxon>
        <taxon>Rhodobacterales</taxon>
        <taxon>Paracoccaceae</taxon>
        <taxon>Pseudooceanicola</taxon>
    </lineage>
</organism>
<accession>A0A285HYL9</accession>
<sequence>MGALPGDKMDTNASTTAFALPGGQSILSSASVDIQMPMAAQILAERLGRSDLDCTLLFASPEADTKAFAEMASGVFRPGKVLGCTSAGEIDSTGYTHGKVLGVGLPRSHFRTASIAFTEGEAHSTGALVRKILTARSRLNREAPDWPHEFAILLIDGTKLREDEMMARVASALGPVPLVGASIGCAEAEEPAMVFGSDGTGHGAVLLQVRTRCPVRTFRTDHFHPTSRRMVVTRADPERRLALEINGVPAAREYARLLRLDPETLTEADFTANPLVVRVGTDHHVRAIRCATPEGALQFHSALGEGMVLTVAAGEEMVMHLERELAALSLPVAPEMILTFDSLLRRLEATRSNRLASLSRILTRRRVRGLSTTGEQQGGMHMNHTMTGLAIYAPGTTRGPR</sequence>
<dbReference type="Pfam" id="PF10442">
    <property type="entry name" value="FIST_C"/>
    <property type="match status" value="1"/>
</dbReference>
<feature type="domain" description="FIST C-domain" evidence="2">
    <location>
        <begin position="250"/>
        <end position="379"/>
    </location>
</feature>